<organism evidence="3 4">
    <name type="scientific">Eeniella nana</name>
    <name type="common">Yeast</name>
    <name type="synonym">Brettanomyces nanus</name>
    <dbReference type="NCBI Taxonomy" id="13502"/>
    <lineage>
        <taxon>Eukaryota</taxon>
        <taxon>Fungi</taxon>
        <taxon>Dikarya</taxon>
        <taxon>Ascomycota</taxon>
        <taxon>Saccharomycotina</taxon>
        <taxon>Pichiomycetes</taxon>
        <taxon>Pichiales</taxon>
        <taxon>Pichiaceae</taxon>
        <taxon>Brettanomyces</taxon>
    </lineage>
</organism>
<dbReference type="Proteomes" id="UP000662931">
    <property type="component" value="Chromosome 4"/>
</dbReference>
<evidence type="ECO:0000256" key="1">
    <source>
        <dbReference type="ARBA" id="ARBA00038154"/>
    </source>
</evidence>
<gene>
    <name evidence="3" type="ORF">FOA43_004655</name>
</gene>
<reference evidence="3" key="1">
    <citation type="submission" date="2020-10" db="EMBL/GenBank/DDBJ databases">
        <authorList>
            <person name="Roach M.J.R."/>
        </authorList>
    </citation>
    <scope>NUCLEOTIDE SEQUENCE</scope>
    <source>
        <strain evidence="3">CBS 1945</strain>
    </source>
</reference>
<dbReference type="Gene3D" id="1.20.120.560">
    <property type="entry name" value="alix/aip1 in complex with the ypdl late domain"/>
    <property type="match status" value="1"/>
</dbReference>
<protein>
    <recommendedName>
        <fullName evidence="2">BRO1 domain-containing protein</fullName>
    </recommendedName>
</protein>
<dbReference type="PANTHER" id="PTHR23030">
    <property type="entry name" value="PCD6 INTERACTING PROTEIN-RELATED"/>
    <property type="match status" value="1"/>
</dbReference>
<dbReference type="InterPro" id="IPR004328">
    <property type="entry name" value="BRO1_dom"/>
</dbReference>
<dbReference type="EMBL" id="CP064815">
    <property type="protein sequence ID" value="QPG77248.1"/>
    <property type="molecule type" value="Genomic_DNA"/>
</dbReference>
<feature type="domain" description="BRO1" evidence="2">
    <location>
        <begin position="5"/>
        <end position="408"/>
    </location>
</feature>
<evidence type="ECO:0000313" key="3">
    <source>
        <dbReference type="EMBL" id="QPG77248.1"/>
    </source>
</evidence>
<name>A0A875S8L8_EENNA</name>
<dbReference type="Gene3D" id="1.25.40.280">
    <property type="entry name" value="alix/aip1 like domains"/>
    <property type="match status" value="1"/>
</dbReference>
<dbReference type="KEGG" id="bnn:FOA43_004655"/>
<dbReference type="Pfam" id="PF13949">
    <property type="entry name" value="ALIX_LYPXL_bnd"/>
    <property type="match status" value="1"/>
</dbReference>
<dbReference type="InterPro" id="IPR025304">
    <property type="entry name" value="ALIX_V_dom"/>
</dbReference>
<proteinExistence type="inferred from homology"/>
<dbReference type="InterPro" id="IPR038499">
    <property type="entry name" value="BRO1_sf"/>
</dbReference>
<dbReference type="Pfam" id="PF03097">
    <property type="entry name" value="BRO1"/>
    <property type="match status" value="1"/>
</dbReference>
<dbReference type="PROSITE" id="PS51180">
    <property type="entry name" value="BRO1"/>
    <property type="match status" value="1"/>
</dbReference>
<dbReference type="OrthoDB" id="64867at2759"/>
<comment type="similarity">
    <text evidence="1">Belongs to the palA/RIM20 family.</text>
</comment>
<dbReference type="PANTHER" id="PTHR23030:SF39">
    <property type="entry name" value="PROGRAMMED CELL DEATH 6-INTERACTING PROTEIN"/>
    <property type="match status" value="1"/>
</dbReference>
<dbReference type="AlphaFoldDB" id="A0A875S8L8"/>
<dbReference type="GeneID" id="62198055"/>
<dbReference type="SMART" id="SM01041">
    <property type="entry name" value="BRO1"/>
    <property type="match status" value="1"/>
</dbReference>
<evidence type="ECO:0000313" key="4">
    <source>
        <dbReference type="Proteomes" id="UP000662931"/>
    </source>
</evidence>
<evidence type="ECO:0000259" key="2">
    <source>
        <dbReference type="PROSITE" id="PS51180"/>
    </source>
</evidence>
<sequence length="746" mass="85618">MASDNLIFVPSKTTLPVDLESSLTKIITEEFYQPPSSYISQLKEINDLRSFLVTPKATIECITAIKRYYVQFSALKLKLPADCIEFSWFPLFQRATDGVDSSKNEKLNRQHPYTTKSLVLEQCYVLYVIGSLYSSLAREQNRYSSEGLKKAGVYYQYAAGCFQILDEDNLAHSLDEVPMDLTSYTLSALTYLMLASAQEIYWLKAVTDNLKDTVVSKLSMQTSEFYANSVTFMQRSRIFEDEWINFCRVKSIHFKAAALYRLAVYAGLHEKYGEQISRLRSCSKIVQEGLIIPLDNEKVKQDLTTLSKVVSEDLKNAERENDLIYLAIVPPEDSLPAPAKAVLVKPLILSELLDPVKALTEMPDYGEALFDKLIPYTVIQLAASFKERCLGYVESNIKRPIDVLNKDLETFLKDLNLDYELDSLLRPQSIPVSVHQYASNLKDMGGIVKLDSMLGDLSSLKLEARETLDSNWALFNRAEEDDTSLRALYGAKRWTLRPMKEEATDIIRNLEQFEQYLEDSKQGDETIYDQVDELRPFIEVFESLDGLDAFIPKAKVLELNPDLRRLIIKVRELLRKADQIKEKRGKFLLDVQKKVDSIDILSNVITRYRQLSKTSDKPYEESEYESVVDKELSKFAEDVIFISKTSKEQNQLVSTLGKSKVDYLNRRRGLKVSLERERALDVLSKTYHGYCEVIGNIKQGLGFYNDFFTNLDQTHNELANYLEERRHASVNIQNTLDKMDDESLRK</sequence>
<dbReference type="RefSeq" id="XP_038780813.1">
    <property type="nucleotide sequence ID" value="XM_038924885.1"/>
</dbReference>
<dbReference type="Gene3D" id="1.20.140.50">
    <property type="entry name" value="alix/aip1 like domains"/>
    <property type="match status" value="1"/>
</dbReference>
<keyword evidence="4" id="KW-1185">Reference proteome</keyword>
<dbReference type="GO" id="GO:0005768">
    <property type="term" value="C:endosome"/>
    <property type="evidence" value="ECO:0007669"/>
    <property type="project" value="TreeGrafter"/>
</dbReference>
<accession>A0A875S8L8</accession>